<feature type="binding site" evidence="3">
    <location>
        <position position="103"/>
    </location>
    <ligand>
        <name>substrate</name>
    </ligand>
</feature>
<keyword evidence="3" id="KW-0862">Zinc</keyword>
<evidence type="ECO:0000256" key="2">
    <source>
        <dbReference type="PIRSR" id="PIRSR605511-1"/>
    </source>
</evidence>
<feature type="active site" description="Proton donor/acceptor" evidence="2">
    <location>
        <position position="197"/>
    </location>
</feature>
<reference evidence="5 6" key="1">
    <citation type="journal article" date="2012" name="Stand. Genomic Sci.">
        <title>Complete genome sequence of Halopiger xanaduensis type strain (SH-6(T)).</title>
        <authorList>
            <person name="Anderson I."/>
            <person name="Tindall B.J."/>
            <person name="Rohde M."/>
            <person name="Lucas S."/>
            <person name="Han J."/>
            <person name="Lapidus A."/>
            <person name="Cheng J.F."/>
            <person name="Goodwin L."/>
            <person name="Pitluck S."/>
            <person name="Peters L."/>
            <person name="Pati A."/>
            <person name="Mikhailova N."/>
            <person name="Pagani I."/>
            <person name="Teshima H."/>
            <person name="Han C."/>
            <person name="Tapia R."/>
            <person name="Land M."/>
            <person name="Woyke T."/>
            <person name="Klenk H.P."/>
            <person name="Kyrpides N."/>
            <person name="Ivanova N."/>
        </authorList>
    </citation>
    <scope>NUCLEOTIDE SEQUENCE [LARGE SCALE GENOMIC DNA]</scope>
    <source>
        <strain evidence="6">DSM 18323 / JCM 14033 / SH-6</strain>
    </source>
</reference>
<sequence length="292" mass="32094">MTRYERVADTTAHTGEGPLWHPEEELLYWVDIPAGKLYAYDPATDEYDLAYETEGDDEPLGGYTIEADGALLLFTHGTVSRWEPGSDEAEPVAEIDGAETRFNDVIADPEGRVFCGTMPGEGDLGDLYRLETDGTVTPVVEDVDIPNGMGFTEDLETFYFTESEEHVIYAYEYDRETGAISNRRPFVEVPSDDGVPDGMTVDEEGSVWSARWNGGRVVRYDRDGEPVDEIELPARKVSSVTFGGPDYEDLYLTTALADGDRADEGDGAGALFRVSDVGPDGVPVFRSRVGLE</sequence>
<organism evidence="5 6">
    <name type="scientific">Halopiger xanaduensis (strain DSM 18323 / JCM 14033 / SH-6)</name>
    <dbReference type="NCBI Taxonomy" id="797210"/>
    <lineage>
        <taxon>Archaea</taxon>
        <taxon>Methanobacteriati</taxon>
        <taxon>Methanobacteriota</taxon>
        <taxon>Stenosarchaea group</taxon>
        <taxon>Halobacteria</taxon>
        <taxon>Halobacteriales</taxon>
        <taxon>Natrialbaceae</taxon>
        <taxon>Halopiger</taxon>
    </lineage>
</organism>
<dbReference type="SUPFAM" id="SSF63829">
    <property type="entry name" value="Calcium-dependent phosphotriesterase"/>
    <property type="match status" value="1"/>
</dbReference>
<comment type="similarity">
    <text evidence="1">Belongs to the SMP-30/CGR1 family.</text>
</comment>
<dbReference type="GO" id="GO:0005509">
    <property type="term" value="F:calcium ion binding"/>
    <property type="evidence" value="ECO:0007669"/>
    <property type="project" value="TreeGrafter"/>
</dbReference>
<evidence type="ECO:0000256" key="3">
    <source>
        <dbReference type="PIRSR" id="PIRSR605511-2"/>
    </source>
</evidence>
<dbReference type="InterPro" id="IPR011042">
    <property type="entry name" value="6-blade_b-propeller_TolB-like"/>
</dbReference>
<dbReference type="STRING" id="797210.Halxa_3799"/>
<dbReference type="PRINTS" id="PR01790">
    <property type="entry name" value="SMP30FAMILY"/>
</dbReference>
<keyword evidence="6" id="KW-1185">Reference proteome</keyword>
<comment type="cofactor">
    <cofactor evidence="3">
        <name>Zn(2+)</name>
        <dbReference type="ChEBI" id="CHEBI:29105"/>
    </cofactor>
    <text evidence="3">Binds 1 divalent metal cation per subunit.</text>
</comment>
<proteinExistence type="inferred from homology"/>
<evidence type="ECO:0000259" key="4">
    <source>
        <dbReference type="Pfam" id="PF08450"/>
    </source>
</evidence>
<dbReference type="GeneID" id="10798742"/>
<name>F8DCE5_HALXS</name>
<dbReference type="Proteomes" id="UP000006794">
    <property type="component" value="Chromosome"/>
</dbReference>
<protein>
    <submittedName>
        <fullName evidence="5">SMP-30/Gluconolaconase/LRE-like region-containing protein</fullName>
    </submittedName>
</protein>
<dbReference type="Pfam" id="PF08450">
    <property type="entry name" value="SGL"/>
    <property type="match status" value="1"/>
</dbReference>
<dbReference type="AlphaFoldDB" id="F8DCE5"/>
<feature type="binding site" evidence="3">
    <location>
        <position position="147"/>
    </location>
    <ligand>
        <name>a divalent metal cation</name>
        <dbReference type="ChEBI" id="CHEBI:60240"/>
    </ligand>
</feature>
<dbReference type="PANTHER" id="PTHR10907">
    <property type="entry name" value="REGUCALCIN"/>
    <property type="match status" value="1"/>
</dbReference>
<dbReference type="InterPro" id="IPR013658">
    <property type="entry name" value="SGL"/>
</dbReference>
<dbReference type="OrthoDB" id="341532at2157"/>
<dbReference type="RefSeq" id="WP_013881292.1">
    <property type="nucleotide sequence ID" value="NC_015666.1"/>
</dbReference>
<accession>F8DCE5</accession>
<feature type="binding site" evidence="3">
    <location>
        <position position="121"/>
    </location>
    <ligand>
        <name>substrate</name>
    </ligand>
</feature>
<evidence type="ECO:0000256" key="1">
    <source>
        <dbReference type="ARBA" id="ARBA00008853"/>
    </source>
</evidence>
<gene>
    <name evidence="5" type="ordered locus">Halxa_3799</name>
</gene>
<keyword evidence="3" id="KW-0479">Metal-binding</keyword>
<dbReference type="Gene3D" id="2.120.10.30">
    <property type="entry name" value="TolB, C-terminal domain"/>
    <property type="match status" value="1"/>
</dbReference>
<dbReference type="eggNOG" id="arCOG05370">
    <property type="taxonomic scope" value="Archaea"/>
</dbReference>
<feature type="binding site" evidence="3">
    <location>
        <position position="101"/>
    </location>
    <ligand>
        <name>substrate</name>
    </ligand>
</feature>
<dbReference type="GO" id="GO:0004341">
    <property type="term" value="F:gluconolactonase activity"/>
    <property type="evidence" value="ECO:0007669"/>
    <property type="project" value="TreeGrafter"/>
</dbReference>
<dbReference type="EMBL" id="CP002839">
    <property type="protein sequence ID" value="AEH38405.1"/>
    <property type="molecule type" value="Genomic_DNA"/>
</dbReference>
<dbReference type="KEGG" id="hxa:Halxa_3799"/>
<dbReference type="GO" id="GO:0019853">
    <property type="term" value="P:L-ascorbic acid biosynthetic process"/>
    <property type="evidence" value="ECO:0007669"/>
    <property type="project" value="TreeGrafter"/>
</dbReference>
<dbReference type="HOGENOM" id="CLU_036110_3_1_2"/>
<dbReference type="InterPro" id="IPR005511">
    <property type="entry name" value="SMP-30"/>
</dbReference>
<evidence type="ECO:0000313" key="6">
    <source>
        <dbReference type="Proteomes" id="UP000006794"/>
    </source>
</evidence>
<evidence type="ECO:0000313" key="5">
    <source>
        <dbReference type="EMBL" id="AEH38405.1"/>
    </source>
</evidence>
<dbReference type="PANTHER" id="PTHR10907:SF47">
    <property type="entry name" value="REGUCALCIN"/>
    <property type="match status" value="1"/>
</dbReference>
<feature type="binding site" evidence="3">
    <location>
        <position position="16"/>
    </location>
    <ligand>
        <name>a divalent metal cation</name>
        <dbReference type="ChEBI" id="CHEBI:60240"/>
    </ligand>
</feature>
<feature type="binding site" evidence="3">
    <location>
        <position position="197"/>
    </location>
    <ligand>
        <name>a divalent metal cation</name>
        <dbReference type="ChEBI" id="CHEBI:60240"/>
    </ligand>
</feature>
<feature type="domain" description="SMP-30/Gluconolactonase/LRE-like region" evidence="4">
    <location>
        <begin position="15"/>
        <end position="255"/>
    </location>
</feature>